<dbReference type="CDD" id="cd00995">
    <property type="entry name" value="PBP2_NikA_DppA_OppA_like"/>
    <property type="match status" value="1"/>
</dbReference>
<gene>
    <name evidence="7" type="ordered locus">Cwoe_2307</name>
</gene>
<dbReference type="PROSITE" id="PS51257">
    <property type="entry name" value="PROKAR_LIPOPROTEIN"/>
    <property type="match status" value="1"/>
</dbReference>
<reference evidence="8" key="2">
    <citation type="submission" date="2010-01" db="EMBL/GenBank/DDBJ databases">
        <title>The complete genome of Conexibacter woesei DSM 14684.</title>
        <authorList>
            <consortium name="US DOE Joint Genome Institute (JGI-PGF)"/>
            <person name="Lucas S."/>
            <person name="Copeland A."/>
            <person name="Lapidus A."/>
            <person name="Glavina del Rio T."/>
            <person name="Dalin E."/>
            <person name="Tice H."/>
            <person name="Bruce D."/>
            <person name="Goodwin L."/>
            <person name="Pitluck S."/>
            <person name="Kyrpides N."/>
            <person name="Mavromatis K."/>
            <person name="Ivanova N."/>
            <person name="Mikhailova N."/>
            <person name="Chertkov O."/>
            <person name="Brettin T."/>
            <person name="Detter J.C."/>
            <person name="Han C."/>
            <person name="Larimer F."/>
            <person name="Land M."/>
            <person name="Hauser L."/>
            <person name="Markowitz V."/>
            <person name="Cheng J.-F."/>
            <person name="Hugenholtz P."/>
            <person name="Woyke T."/>
            <person name="Wu D."/>
            <person name="Pukall R."/>
            <person name="Steenblock K."/>
            <person name="Schneider S."/>
            <person name="Klenk H.-P."/>
            <person name="Eisen J.A."/>
        </authorList>
    </citation>
    <scope>NUCLEOTIDE SEQUENCE [LARGE SCALE GENOMIC DNA]</scope>
    <source>
        <strain evidence="8">DSM 14684 / CIP 108061 / JCM 11494 / NBRC 100937 / ID131577</strain>
    </source>
</reference>
<name>D3F6G5_CONWI</name>
<dbReference type="GO" id="GO:0030313">
    <property type="term" value="C:cell envelope"/>
    <property type="evidence" value="ECO:0007669"/>
    <property type="project" value="UniProtKB-SubCell"/>
</dbReference>
<dbReference type="GO" id="GO:0042597">
    <property type="term" value="C:periplasmic space"/>
    <property type="evidence" value="ECO:0007669"/>
    <property type="project" value="UniProtKB-ARBA"/>
</dbReference>
<reference evidence="7 8" key="1">
    <citation type="journal article" date="2010" name="Stand. Genomic Sci.">
        <title>Complete genome sequence of Conexibacter woesei type strain (ID131577).</title>
        <authorList>
            <person name="Pukall R."/>
            <person name="Lapidus A."/>
            <person name="Glavina Del Rio T."/>
            <person name="Copeland A."/>
            <person name="Tice H."/>
            <person name="Cheng J.-F."/>
            <person name="Lucas S."/>
            <person name="Chen F."/>
            <person name="Nolan M."/>
            <person name="Bruce D."/>
            <person name="Goodwin L."/>
            <person name="Pitluck S."/>
            <person name="Mavromatis K."/>
            <person name="Ivanova N."/>
            <person name="Ovchinnikova G."/>
            <person name="Pati A."/>
            <person name="Chen A."/>
            <person name="Palaniappan K."/>
            <person name="Land M."/>
            <person name="Hauser L."/>
            <person name="Chang Y.-J."/>
            <person name="Jeffries C.D."/>
            <person name="Chain P."/>
            <person name="Meincke L."/>
            <person name="Sims D."/>
            <person name="Brettin T."/>
            <person name="Detter J.C."/>
            <person name="Rohde M."/>
            <person name="Goeker M."/>
            <person name="Bristow J."/>
            <person name="Eisen J.A."/>
            <person name="Markowitz V."/>
            <person name="Kyrpides N.C."/>
            <person name="Klenk H.-P."/>
            <person name="Hugenholtz P."/>
        </authorList>
    </citation>
    <scope>NUCLEOTIDE SEQUENCE [LARGE SCALE GENOMIC DNA]</scope>
    <source>
        <strain evidence="8">DSM 14684 / CIP 108061 / JCM 11494 / NBRC 100937 / ID131577</strain>
    </source>
</reference>
<accession>D3F6G5</accession>
<evidence type="ECO:0000259" key="6">
    <source>
        <dbReference type="Pfam" id="PF00496"/>
    </source>
</evidence>
<dbReference type="HOGENOM" id="CLU_038556_0_0_11"/>
<evidence type="ECO:0000256" key="3">
    <source>
        <dbReference type="ARBA" id="ARBA00022448"/>
    </source>
</evidence>
<dbReference type="PANTHER" id="PTHR30290">
    <property type="entry name" value="PERIPLASMIC BINDING COMPONENT OF ABC TRANSPORTER"/>
    <property type="match status" value="1"/>
</dbReference>
<dbReference type="eggNOG" id="COG0747">
    <property type="taxonomic scope" value="Bacteria"/>
</dbReference>
<keyword evidence="4 5" id="KW-0732">Signal</keyword>
<evidence type="ECO:0000256" key="1">
    <source>
        <dbReference type="ARBA" id="ARBA00004196"/>
    </source>
</evidence>
<feature type="domain" description="Solute-binding protein family 5" evidence="6">
    <location>
        <begin position="78"/>
        <end position="414"/>
    </location>
</feature>
<evidence type="ECO:0000313" key="7">
    <source>
        <dbReference type="EMBL" id="ADB50732.1"/>
    </source>
</evidence>
<dbReference type="Gene3D" id="3.40.190.10">
    <property type="entry name" value="Periplasmic binding protein-like II"/>
    <property type="match status" value="1"/>
</dbReference>
<dbReference type="InterPro" id="IPR030678">
    <property type="entry name" value="Peptide/Ni-bd"/>
</dbReference>
<keyword evidence="3" id="KW-0813">Transport</keyword>
<dbReference type="GO" id="GO:0043190">
    <property type="term" value="C:ATP-binding cassette (ABC) transporter complex"/>
    <property type="evidence" value="ECO:0007669"/>
    <property type="project" value="InterPro"/>
</dbReference>
<comment type="subcellular location">
    <subcellularLocation>
        <location evidence="1">Cell envelope</location>
    </subcellularLocation>
</comment>
<keyword evidence="8" id="KW-1185">Reference proteome</keyword>
<dbReference type="PIRSF" id="PIRSF002741">
    <property type="entry name" value="MppA"/>
    <property type="match status" value="1"/>
</dbReference>
<dbReference type="Gene3D" id="3.10.105.10">
    <property type="entry name" value="Dipeptide-binding Protein, Domain 3"/>
    <property type="match status" value="1"/>
</dbReference>
<dbReference type="InterPro" id="IPR039424">
    <property type="entry name" value="SBP_5"/>
</dbReference>
<evidence type="ECO:0000256" key="5">
    <source>
        <dbReference type="SAM" id="SignalP"/>
    </source>
</evidence>
<sequence length="515" mass="53011" precursor="true">MMPIRFGSALVVAGVSLTVAACGATGGEESGGAPSQSVSVAVNSAPASLDPAKAATQSDTVLARALYDTLVRVDVDGEIVPGLATKWTQRPDRAVFTLRRGVTCSDGRALTASMAAASLNRLVAPETAAPTASSSFGGAGMKATADDAAGTLAVTLDRPWSDLVNALGMPATAIICMEGEQAPATLDRQSAGTGPYVLDSVRSGDRYTLARRDGYTWGPKLGAVGSGEQPREVVVRVVANESTVANLLQTRALDAAVLAGSDVDRLEGDDALEVQETDAGSMFVIFNEDPARPFADARLRRAAAQAIDREAFLRAVGGRGRLTPSIVQPGVACFDPAVEQVLPGNDAEAAAQTLGAHGGSLKIIGTTLVGNGQGTTYIQEALRAAGAETTLQNSDLTSWAGKLFDPAKDWDLTVLVVQNISNSISQVASLMVGEAPPRGSNVASLQNPAWKRAVARATSTVGDGRCGAWGDAQRAVVEDVDVLPLTSFTVAAVWSDDVTGLAPQGMIEVGSIRGR</sequence>
<dbReference type="GO" id="GO:1904680">
    <property type="term" value="F:peptide transmembrane transporter activity"/>
    <property type="evidence" value="ECO:0007669"/>
    <property type="project" value="TreeGrafter"/>
</dbReference>
<dbReference type="Gene3D" id="3.90.76.10">
    <property type="entry name" value="Dipeptide-binding Protein, Domain 1"/>
    <property type="match status" value="1"/>
</dbReference>
<dbReference type="EMBL" id="CP001854">
    <property type="protein sequence ID" value="ADB50732.1"/>
    <property type="molecule type" value="Genomic_DNA"/>
</dbReference>
<comment type="similarity">
    <text evidence="2">Belongs to the bacterial solute-binding protein 5 family.</text>
</comment>
<dbReference type="STRING" id="469383.Cwoe_2307"/>
<evidence type="ECO:0000256" key="2">
    <source>
        <dbReference type="ARBA" id="ARBA00005695"/>
    </source>
</evidence>
<organism evidence="7 8">
    <name type="scientific">Conexibacter woesei (strain DSM 14684 / CCUG 47730 / CIP 108061 / JCM 11494 / NBRC 100937 / ID131577)</name>
    <dbReference type="NCBI Taxonomy" id="469383"/>
    <lineage>
        <taxon>Bacteria</taxon>
        <taxon>Bacillati</taxon>
        <taxon>Actinomycetota</taxon>
        <taxon>Thermoleophilia</taxon>
        <taxon>Solirubrobacterales</taxon>
        <taxon>Conexibacteraceae</taxon>
        <taxon>Conexibacter</taxon>
    </lineage>
</organism>
<protein>
    <submittedName>
        <fullName evidence="7">Extracellular solute-binding protein family 5</fullName>
    </submittedName>
</protein>
<feature type="chain" id="PRO_5003044221" evidence="5">
    <location>
        <begin position="24"/>
        <end position="515"/>
    </location>
</feature>
<proteinExistence type="inferred from homology"/>
<dbReference type="AlphaFoldDB" id="D3F6G5"/>
<dbReference type="SUPFAM" id="SSF53850">
    <property type="entry name" value="Periplasmic binding protein-like II"/>
    <property type="match status" value="1"/>
</dbReference>
<feature type="signal peptide" evidence="5">
    <location>
        <begin position="1"/>
        <end position="23"/>
    </location>
</feature>
<dbReference type="Proteomes" id="UP000008229">
    <property type="component" value="Chromosome"/>
</dbReference>
<evidence type="ECO:0000256" key="4">
    <source>
        <dbReference type="ARBA" id="ARBA00022729"/>
    </source>
</evidence>
<dbReference type="Pfam" id="PF00496">
    <property type="entry name" value="SBP_bac_5"/>
    <property type="match status" value="1"/>
</dbReference>
<evidence type="ECO:0000313" key="8">
    <source>
        <dbReference type="Proteomes" id="UP000008229"/>
    </source>
</evidence>
<dbReference type="PANTHER" id="PTHR30290:SF10">
    <property type="entry name" value="PERIPLASMIC OLIGOPEPTIDE-BINDING PROTEIN-RELATED"/>
    <property type="match status" value="1"/>
</dbReference>
<dbReference type="GO" id="GO:0015833">
    <property type="term" value="P:peptide transport"/>
    <property type="evidence" value="ECO:0007669"/>
    <property type="project" value="TreeGrafter"/>
</dbReference>
<dbReference type="KEGG" id="cwo:Cwoe_2307"/>
<dbReference type="InterPro" id="IPR000914">
    <property type="entry name" value="SBP_5_dom"/>
</dbReference>